<evidence type="ECO:0000313" key="3">
    <source>
        <dbReference type="Proteomes" id="UP000008366"/>
    </source>
</evidence>
<organism evidence="2 3">
    <name type="scientific">Kineosphaera limosa NBRC 100340</name>
    <dbReference type="NCBI Taxonomy" id="1184609"/>
    <lineage>
        <taxon>Bacteria</taxon>
        <taxon>Bacillati</taxon>
        <taxon>Actinomycetota</taxon>
        <taxon>Actinomycetes</taxon>
        <taxon>Micrococcales</taxon>
        <taxon>Dermatophilaceae</taxon>
        <taxon>Kineosphaera</taxon>
    </lineage>
</organism>
<feature type="region of interest" description="Disordered" evidence="1">
    <location>
        <begin position="1"/>
        <end position="55"/>
    </location>
</feature>
<name>K6WGH8_9MICO</name>
<comment type="caution">
    <text evidence="2">The sequence shown here is derived from an EMBL/GenBank/DDBJ whole genome shotgun (WGS) entry which is preliminary data.</text>
</comment>
<accession>K6WGH8</accession>
<dbReference type="AlphaFoldDB" id="K6WGH8"/>
<proteinExistence type="predicted"/>
<protein>
    <submittedName>
        <fullName evidence="2">Uncharacterized protein</fullName>
    </submittedName>
</protein>
<dbReference type="Proteomes" id="UP000008366">
    <property type="component" value="Unassembled WGS sequence"/>
</dbReference>
<feature type="compositionally biased region" description="Basic and acidic residues" evidence="1">
    <location>
        <begin position="32"/>
        <end position="55"/>
    </location>
</feature>
<sequence>MRVDENDQPGAGGRQPCRQIRCVEAPSRGGVAHRDRHDPSPGPRDARQERRVGRHMDRDAVAGCGARLDDQLEDLQQIREDPGAISAWSPPEAVRHPPLEGADHRITLREPRVAEVLVRQSVSDHVSHRARHSEVHVCDPGGQYVWLDDAPLDAGPGAQPVLVDGCQLTRPRVVAAQDVAHQLHLTVMLGELLIDVLERRALGQFAVRPLKAAGRLGAQGRLRLGGRNVRGELLARALRTVHERRDGTRRAEFGLPVSLDQATRNEPAGPGLDDPEAVVQQGVRRVCAG</sequence>
<gene>
    <name evidence="2" type="ORF">KILIM_143_00020</name>
</gene>
<reference evidence="2 3" key="1">
    <citation type="submission" date="2012-08" db="EMBL/GenBank/DDBJ databases">
        <title>Whole genome shotgun sequence of Kineosphaera limosa NBRC 100340.</title>
        <authorList>
            <person name="Yoshida I."/>
            <person name="Isaki S."/>
            <person name="Hosoyama A."/>
            <person name="Tsuchikane K."/>
            <person name="Katsumata H."/>
            <person name="Ando Y."/>
            <person name="Ohji S."/>
            <person name="Hamada M."/>
            <person name="Tamura T."/>
            <person name="Yamazoe A."/>
            <person name="Yamazaki S."/>
            <person name="Fujita N."/>
        </authorList>
    </citation>
    <scope>NUCLEOTIDE SEQUENCE [LARGE SCALE GENOMIC DNA]</scope>
    <source>
        <strain evidence="2 3">NBRC 100340</strain>
    </source>
</reference>
<evidence type="ECO:0000256" key="1">
    <source>
        <dbReference type="SAM" id="MobiDB-lite"/>
    </source>
</evidence>
<keyword evidence="3" id="KW-1185">Reference proteome</keyword>
<evidence type="ECO:0000313" key="2">
    <source>
        <dbReference type="EMBL" id="GAB98385.1"/>
    </source>
</evidence>
<dbReference type="EMBL" id="BAHD01000143">
    <property type="protein sequence ID" value="GAB98385.1"/>
    <property type="molecule type" value="Genomic_DNA"/>
</dbReference>